<proteinExistence type="predicted"/>
<evidence type="ECO:0000313" key="2">
    <source>
        <dbReference type="Proteomes" id="UP000502345"/>
    </source>
</evidence>
<reference evidence="1 2" key="1">
    <citation type="submission" date="2020-03" db="EMBL/GenBank/DDBJ databases">
        <title>Screen low temperature-resistant strains for efficient degradation of petroleum hydrocarbons under the low temperature.</title>
        <authorList>
            <person name="Wang Y."/>
            <person name="Chen J."/>
        </authorList>
    </citation>
    <scope>NUCLEOTIDE SEQUENCE [LARGE SCALE GENOMIC DNA]</scope>
    <source>
        <strain evidence="1 2">KB1</strain>
        <plasmid evidence="1 2">plas1</plasmid>
    </source>
</reference>
<organism evidence="1 2">
    <name type="scientific">Rhodococcus erythropolis</name>
    <name type="common">Arthrobacter picolinophilus</name>
    <dbReference type="NCBI Taxonomy" id="1833"/>
    <lineage>
        <taxon>Bacteria</taxon>
        <taxon>Bacillati</taxon>
        <taxon>Actinomycetota</taxon>
        <taxon>Actinomycetes</taxon>
        <taxon>Mycobacteriales</taxon>
        <taxon>Nocardiaceae</taxon>
        <taxon>Rhodococcus</taxon>
        <taxon>Rhodococcus erythropolis group</taxon>
    </lineage>
</organism>
<dbReference type="EMBL" id="CP050125">
    <property type="protein sequence ID" value="QIP43879.1"/>
    <property type="molecule type" value="Genomic_DNA"/>
</dbReference>
<protein>
    <submittedName>
        <fullName evidence="1">Uncharacterized protein</fullName>
    </submittedName>
</protein>
<dbReference type="Proteomes" id="UP000502345">
    <property type="component" value="Plasmid plas1"/>
</dbReference>
<gene>
    <name evidence="1" type="ORF">G9444_6636</name>
</gene>
<accession>A0A6G9D3X0</accession>
<name>A0A6G9D3X0_RHOER</name>
<keyword evidence="1" id="KW-0614">Plasmid</keyword>
<geneLocation type="plasmid" evidence="1 2">
    <name>plas1</name>
</geneLocation>
<evidence type="ECO:0000313" key="1">
    <source>
        <dbReference type="EMBL" id="QIP43879.1"/>
    </source>
</evidence>
<dbReference type="AlphaFoldDB" id="A0A6G9D3X0"/>
<sequence>METSAPAAPLVVAEVADESTPRLDELLGSVTVVDKLPNIPGYERGCGTGEAPLTELNAEWCRSEGVGSMWVGSLRT</sequence>